<evidence type="ECO:0000313" key="2">
    <source>
        <dbReference type="EMBL" id="CAL6092841.1"/>
    </source>
</evidence>
<sequence length="109" mass="13256">MSKMNFEVEKSFLNYKIVRVLERYQTVMFSPHSQCAKLVTMSKLKYDGLNSNTFIYEWCWALDIYTQINNIIGKQSKLFQFKFMNIRFQMSFCQYHEFSKQQYQLQKAI</sequence>
<reference evidence="1" key="1">
    <citation type="submission" date="2023-06" db="EMBL/GenBank/DDBJ databases">
        <authorList>
            <person name="Kurt Z."/>
        </authorList>
    </citation>
    <scope>NUCLEOTIDE SEQUENCE</scope>
</reference>
<comment type="caution">
    <text evidence="1">The sequence shown here is derived from an EMBL/GenBank/DDBJ whole genome shotgun (WGS) entry which is preliminary data.</text>
</comment>
<accession>A0AA86N6C3</accession>
<reference evidence="2 3" key="2">
    <citation type="submission" date="2024-07" db="EMBL/GenBank/DDBJ databases">
        <authorList>
            <person name="Akdeniz Z."/>
        </authorList>
    </citation>
    <scope>NUCLEOTIDE SEQUENCE [LARGE SCALE GENOMIC DNA]</scope>
</reference>
<dbReference type="AlphaFoldDB" id="A0AA86N6C3"/>
<protein>
    <submittedName>
        <fullName evidence="2">Hypothetical_protein</fullName>
    </submittedName>
</protein>
<organism evidence="1">
    <name type="scientific">Hexamita inflata</name>
    <dbReference type="NCBI Taxonomy" id="28002"/>
    <lineage>
        <taxon>Eukaryota</taxon>
        <taxon>Metamonada</taxon>
        <taxon>Diplomonadida</taxon>
        <taxon>Hexamitidae</taxon>
        <taxon>Hexamitinae</taxon>
        <taxon>Hexamita</taxon>
    </lineage>
</organism>
<gene>
    <name evidence="1" type="ORF">HINF_LOCUS1280</name>
    <name evidence="2" type="ORF">HINF_LOCUS66463</name>
</gene>
<dbReference type="EMBL" id="CATOUU010000029">
    <property type="protein sequence ID" value="CAI9913635.1"/>
    <property type="molecule type" value="Genomic_DNA"/>
</dbReference>
<keyword evidence="3" id="KW-1185">Reference proteome</keyword>
<proteinExistence type="predicted"/>
<evidence type="ECO:0000313" key="3">
    <source>
        <dbReference type="Proteomes" id="UP001642409"/>
    </source>
</evidence>
<name>A0AA86N6C3_9EUKA</name>
<evidence type="ECO:0000313" key="1">
    <source>
        <dbReference type="EMBL" id="CAI9913635.1"/>
    </source>
</evidence>
<dbReference type="EMBL" id="CAXDID020000448">
    <property type="protein sequence ID" value="CAL6092841.1"/>
    <property type="molecule type" value="Genomic_DNA"/>
</dbReference>
<dbReference type="Proteomes" id="UP001642409">
    <property type="component" value="Unassembled WGS sequence"/>
</dbReference>